<organism evidence="4">
    <name type="scientific">Populus tomentosa</name>
    <name type="common">Chinese white poplar</name>
    <dbReference type="NCBI Taxonomy" id="118781"/>
    <lineage>
        <taxon>Eukaryota</taxon>
        <taxon>Viridiplantae</taxon>
        <taxon>Streptophyta</taxon>
        <taxon>Embryophyta</taxon>
        <taxon>Tracheophyta</taxon>
        <taxon>Spermatophyta</taxon>
        <taxon>Magnoliopsida</taxon>
        <taxon>eudicotyledons</taxon>
        <taxon>Gunneridae</taxon>
        <taxon>Pentapetalae</taxon>
        <taxon>rosids</taxon>
        <taxon>fabids</taxon>
        <taxon>Malpighiales</taxon>
        <taxon>Salicaceae</taxon>
        <taxon>Saliceae</taxon>
        <taxon>Populus</taxon>
    </lineage>
</organism>
<dbReference type="PANTHER" id="PTHR33565">
    <property type="entry name" value="DORMANCY-ASSOCIATED PROTEIN 1"/>
    <property type="match status" value="1"/>
</dbReference>
<dbReference type="PANTHER" id="PTHR33565:SF1">
    <property type="entry name" value="DORMANCY-ASSOCIATED PROTEIN HOMOLOG 3"/>
    <property type="match status" value="1"/>
</dbReference>
<keyword evidence="3" id="KW-0472">Membrane</keyword>
<keyword evidence="3" id="KW-1133">Transmembrane helix</keyword>
<dbReference type="AlphaFoldDB" id="R4U971"/>
<evidence type="ECO:0000256" key="2">
    <source>
        <dbReference type="SAM" id="MobiDB-lite"/>
    </source>
</evidence>
<accession>R4U971</accession>
<keyword evidence="3" id="KW-0812">Transmembrane</keyword>
<feature type="transmembrane region" description="Helical" evidence="3">
    <location>
        <begin position="215"/>
        <end position="236"/>
    </location>
</feature>
<evidence type="ECO:0000256" key="3">
    <source>
        <dbReference type="SAM" id="Phobius"/>
    </source>
</evidence>
<dbReference type="EMBL" id="KC477276">
    <property type="protein sequence ID" value="AGM20674.1"/>
    <property type="molecule type" value="Genomic_DNA"/>
</dbReference>
<dbReference type="Pfam" id="PF05564">
    <property type="entry name" value="Auxin_repressed"/>
    <property type="match status" value="1"/>
</dbReference>
<comment type="similarity">
    <text evidence="1">Belongs to the DRM1/ARP family.</text>
</comment>
<protein>
    <submittedName>
        <fullName evidence="4">Dormancy/auxin associated protein</fullName>
    </submittedName>
</protein>
<name>R4U971_POPTO</name>
<evidence type="ECO:0000256" key="1">
    <source>
        <dbReference type="ARBA" id="ARBA00010502"/>
    </source>
</evidence>
<evidence type="ECO:0000313" key="4">
    <source>
        <dbReference type="EMBL" id="AGM20674.1"/>
    </source>
</evidence>
<feature type="compositionally biased region" description="Low complexity" evidence="2">
    <location>
        <begin position="79"/>
        <end position="93"/>
    </location>
</feature>
<feature type="region of interest" description="Disordered" evidence="2">
    <location>
        <begin position="1"/>
        <end position="95"/>
    </location>
</feature>
<sequence>MSLLDHLWDDTVAGPLPDNGLGKLRKKPSYGLRPNSGKESDGSGGSVMRSYGGEATTEETKKVTRSIMIVRPPGYQNNGSSATPPASPAGSTPPVSPFSGKTIMPFGFFFSPEKAENKGTFVIYGVKCTAPVVVSLIALYRGLASHMVSLPTTSHVLLLPTLHVLLLPTRLIIWEKKQRVLSVSKKVYVGRIREDNRGWTQNSYFSLRRMIYEPFTSSPASLSIFSPLYVLFVWLIKMPRFEPYAYVLMASETGQGHDKYHAVNNKVGFGSESSGGTTTLLVALFVVEEPSGWKKWDPI</sequence>
<reference evidence="4" key="1">
    <citation type="journal article" date="2013" name="PLoS ONE">
        <title>Sexual Dimorphism Floral MicroRNA Profiling and Target Gene Expression in Andromonoecious Poplar (Populus tomentosa).</title>
        <authorList>
            <person name="Song Y."/>
            <person name="Ma K."/>
            <person name="Ci D."/>
            <person name="Zhang Z."/>
            <person name="Zhang D."/>
        </authorList>
    </citation>
    <scope>NUCLEOTIDE SEQUENCE</scope>
</reference>
<proteinExistence type="inferred from homology"/>
<dbReference type="InterPro" id="IPR008406">
    <property type="entry name" value="DRM/ARP"/>
</dbReference>